<accession>A0AAD6CX87</accession>
<protein>
    <submittedName>
        <fullName evidence="1">Aminotransferase class IV</fullName>
    </submittedName>
</protein>
<keyword evidence="1" id="KW-0808">Transferase</keyword>
<dbReference type="Gene3D" id="3.20.10.10">
    <property type="entry name" value="D-amino Acid Aminotransferase, subunit A, domain 2"/>
    <property type="match status" value="1"/>
</dbReference>
<comment type="caution">
    <text evidence="1">The sequence shown here is derived from an EMBL/GenBank/DDBJ whole genome shotgun (WGS) entry which is preliminary data.</text>
</comment>
<dbReference type="InterPro" id="IPR043132">
    <property type="entry name" value="BCAT-like_C"/>
</dbReference>
<dbReference type="SUPFAM" id="SSF56752">
    <property type="entry name" value="D-aminoacid aminotransferase-like PLP-dependent enzymes"/>
    <property type="match status" value="1"/>
</dbReference>
<dbReference type="GO" id="GO:0008483">
    <property type="term" value="F:transaminase activity"/>
    <property type="evidence" value="ECO:0007669"/>
    <property type="project" value="UniProtKB-KW"/>
</dbReference>
<keyword evidence="2" id="KW-1185">Reference proteome</keyword>
<dbReference type="EMBL" id="JAQIZZ010000005">
    <property type="protein sequence ID" value="KAJ5541121.1"/>
    <property type="molecule type" value="Genomic_DNA"/>
</dbReference>
<reference evidence="1 2" key="1">
    <citation type="journal article" date="2023" name="IMA Fungus">
        <title>Comparative genomic study of the Penicillium genus elucidates a diverse pangenome and 15 lateral gene transfer events.</title>
        <authorList>
            <person name="Petersen C."/>
            <person name="Sorensen T."/>
            <person name="Nielsen M.R."/>
            <person name="Sondergaard T.E."/>
            <person name="Sorensen J.L."/>
            <person name="Fitzpatrick D.A."/>
            <person name="Frisvad J.C."/>
            <person name="Nielsen K.L."/>
        </authorList>
    </citation>
    <scope>NUCLEOTIDE SEQUENCE [LARGE SCALE GENOMIC DNA]</scope>
    <source>
        <strain evidence="1 2">IBT 35679</strain>
    </source>
</reference>
<sequence length="219" mass="25740">MSSNLFVVKHEYPEQADFEIFSSFRYDPNLPSVSLQHPEKYPEPLDSPYYLLAYHQDRIIAAARHFGWKDVFDNGPVWMNGEVKNLDRFLSWRVPDKSRPWRLKLVLQRNGHAYCEFSETGPMDQLNFMTPNLHTSPDSSVWRVFVDTERTEPSGFTTHKTTSRENYTLAQSRAQITPRSEDRRAAHGELGWRNHGRNYYHSVLPARKCLGYPATYLRW</sequence>
<keyword evidence="1" id="KW-0032">Aminotransferase</keyword>
<dbReference type="InterPro" id="IPR043131">
    <property type="entry name" value="BCAT-like_N"/>
</dbReference>
<dbReference type="Proteomes" id="UP001220324">
    <property type="component" value="Unassembled WGS sequence"/>
</dbReference>
<dbReference type="AlphaFoldDB" id="A0AAD6CX87"/>
<dbReference type="InterPro" id="IPR036038">
    <property type="entry name" value="Aminotransferase-like"/>
</dbReference>
<proteinExistence type="predicted"/>
<dbReference type="Gene3D" id="3.30.470.10">
    <property type="match status" value="1"/>
</dbReference>
<evidence type="ECO:0000313" key="1">
    <source>
        <dbReference type="EMBL" id="KAJ5541121.1"/>
    </source>
</evidence>
<gene>
    <name evidence="1" type="ORF">N7494_006197</name>
</gene>
<organism evidence="1 2">
    <name type="scientific">Penicillium frequentans</name>
    <dbReference type="NCBI Taxonomy" id="3151616"/>
    <lineage>
        <taxon>Eukaryota</taxon>
        <taxon>Fungi</taxon>
        <taxon>Dikarya</taxon>
        <taxon>Ascomycota</taxon>
        <taxon>Pezizomycotina</taxon>
        <taxon>Eurotiomycetes</taxon>
        <taxon>Eurotiomycetidae</taxon>
        <taxon>Eurotiales</taxon>
        <taxon>Aspergillaceae</taxon>
        <taxon>Penicillium</taxon>
    </lineage>
</organism>
<name>A0AAD6CX87_9EURO</name>
<evidence type="ECO:0000313" key="2">
    <source>
        <dbReference type="Proteomes" id="UP001220324"/>
    </source>
</evidence>